<comment type="caution">
    <text evidence="2">The sequence shown here is derived from an EMBL/GenBank/DDBJ whole genome shotgun (WGS) entry which is preliminary data.</text>
</comment>
<feature type="region of interest" description="Disordered" evidence="1">
    <location>
        <begin position="1"/>
        <end position="52"/>
    </location>
</feature>
<dbReference type="Proteomes" id="UP001161017">
    <property type="component" value="Unassembled WGS sequence"/>
</dbReference>
<name>A0AA43QM69_9LECA</name>
<accession>A0AA43QM69</accession>
<dbReference type="AlphaFoldDB" id="A0AA43QM69"/>
<evidence type="ECO:0000313" key="3">
    <source>
        <dbReference type="Proteomes" id="UP001161017"/>
    </source>
</evidence>
<keyword evidence="3" id="KW-1185">Reference proteome</keyword>
<gene>
    <name evidence="2" type="ORF">OHK93_008304</name>
</gene>
<evidence type="ECO:0000256" key="1">
    <source>
        <dbReference type="SAM" id="MobiDB-lite"/>
    </source>
</evidence>
<sequence>MFEVRSRPPRLALMEPLMTTTAARAPQNNETEDEDQENGGTKDQDDDGTLRAEAMAAISPFVRLALYRQVTAWDEV</sequence>
<evidence type="ECO:0000313" key="2">
    <source>
        <dbReference type="EMBL" id="MDI1489027.1"/>
    </source>
</evidence>
<dbReference type="EMBL" id="JAPUFD010000008">
    <property type="protein sequence ID" value="MDI1489027.1"/>
    <property type="molecule type" value="Genomic_DNA"/>
</dbReference>
<protein>
    <submittedName>
        <fullName evidence="2">Uncharacterized protein</fullName>
    </submittedName>
</protein>
<organism evidence="2 3">
    <name type="scientific">Ramalina farinacea</name>
    <dbReference type="NCBI Taxonomy" id="258253"/>
    <lineage>
        <taxon>Eukaryota</taxon>
        <taxon>Fungi</taxon>
        <taxon>Dikarya</taxon>
        <taxon>Ascomycota</taxon>
        <taxon>Pezizomycotina</taxon>
        <taxon>Lecanoromycetes</taxon>
        <taxon>OSLEUM clade</taxon>
        <taxon>Lecanoromycetidae</taxon>
        <taxon>Lecanorales</taxon>
        <taxon>Lecanorineae</taxon>
        <taxon>Ramalinaceae</taxon>
        <taxon>Ramalina</taxon>
    </lineage>
</organism>
<proteinExistence type="predicted"/>
<reference evidence="2" key="1">
    <citation type="journal article" date="2023" name="Genome Biol. Evol.">
        <title>First Whole Genome Sequence and Flow Cytometry Genome Size Data for the Lichen-Forming Fungus Ramalina farinacea (Ascomycota).</title>
        <authorList>
            <person name="Llewellyn T."/>
            <person name="Mian S."/>
            <person name="Hill R."/>
            <person name="Leitch I.J."/>
            <person name="Gaya E."/>
        </authorList>
    </citation>
    <scope>NUCLEOTIDE SEQUENCE</scope>
    <source>
        <strain evidence="2">LIQ254RAFAR</strain>
    </source>
</reference>